<evidence type="ECO:0000313" key="6">
    <source>
        <dbReference type="Proteomes" id="UP000596977"/>
    </source>
</evidence>
<dbReference type="EMBL" id="BMKB01000003">
    <property type="protein sequence ID" value="GGA50208.1"/>
    <property type="molecule type" value="Genomic_DNA"/>
</dbReference>
<dbReference type="InterPro" id="IPR036390">
    <property type="entry name" value="WH_DNA-bd_sf"/>
</dbReference>
<dbReference type="Proteomes" id="UP000596977">
    <property type="component" value="Unassembled WGS sequence"/>
</dbReference>
<dbReference type="Pfam" id="PF00392">
    <property type="entry name" value="GntR"/>
    <property type="match status" value="1"/>
</dbReference>
<dbReference type="Gene3D" id="1.10.10.10">
    <property type="entry name" value="Winged helix-like DNA-binding domain superfamily/Winged helix DNA-binding domain"/>
    <property type="match status" value="1"/>
</dbReference>
<dbReference type="AlphaFoldDB" id="A0A916RBW5"/>
<evidence type="ECO:0000259" key="4">
    <source>
        <dbReference type="Pfam" id="PF00392"/>
    </source>
</evidence>
<reference evidence="5 6" key="1">
    <citation type="journal article" date="2014" name="Int. J. Syst. Evol. Microbiol.">
        <title>Complete genome sequence of Corynebacterium casei LMG S-19264T (=DSM 44701T), isolated from a smear-ripened cheese.</title>
        <authorList>
            <consortium name="US DOE Joint Genome Institute (JGI-PGF)"/>
            <person name="Walter F."/>
            <person name="Albersmeier A."/>
            <person name="Kalinowski J."/>
            <person name="Ruckert C."/>
        </authorList>
    </citation>
    <scope>NUCLEOTIDE SEQUENCE [LARGE SCALE GENOMIC DNA]</scope>
    <source>
        <strain evidence="5 6">CGMCC 1.15896</strain>
    </source>
</reference>
<dbReference type="GO" id="GO:0003700">
    <property type="term" value="F:DNA-binding transcription factor activity"/>
    <property type="evidence" value="ECO:0007669"/>
    <property type="project" value="InterPro"/>
</dbReference>
<keyword evidence="6" id="KW-1185">Reference proteome</keyword>
<keyword evidence="3" id="KW-0804">Transcription</keyword>
<name>A0A916RBW5_9HYPH</name>
<keyword evidence="2" id="KW-0238">DNA-binding</keyword>
<gene>
    <name evidence="5" type="ORF">GCM10011499_20150</name>
</gene>
<comment type="caution">
    <text evidence="5">The sequence shown here is derived from an EMBL/GenBank/DDBJ whole genome shotgun (WGS) entry which is preliminary data.</text>
</comment>
<evidence type="ECO:0000313" key="5">
    <source>
        <dbReference type="EMBL" id="GGA50208.1"/>
    </source>
</evidence>
<dbReference type="SUPFAM" id="SSF46785">
    <property type="entry name" value="Winged helix' DNA-binding domain"/>
    <property type="match status" value="1"/>
</dbReference>
<sequence>MTHAIAPRDRLSVDSLARTLNVSQTPIREALVRLEAQGLVVKIHPVG</sequence>
<dbReference type="GO" id="GO:0003677">
    <property type="term" value="F:DNA binding"/>
    <property type="evidence" value="ECO:0007669"/>
    <property type="project" value="UniProtKB-KW"/>
</dbReference>
<feature type="domain" description="HTH gntR-type" evidence="4">
    <location>
        <begin position="4"/>
        <end position="44"/>
    </location>
</feature>
<dbReference type="InterPro" id="IPR000524">
    <property type="entry name" value="Tscrpt_reg_HTH_GntR"/>
</dbReference>
<dbReference type="InterPro" id="IPR036388">
    <property type="entry name" value="WH-like_DNA-bd_sf"/>
</dbReference>
<evidence type="ECO:0000256" key="1">
    <source>
        <dbReference type="ARBA" id="ARBA00023015"/>
    </source>
</evidence>
<organism evidence="5 6">
    <name type="scientific">Pelagibacterium lentulum</name>
    <dbReference type="NCBI Taxonomy" id="2029865"/>
    <lineage>
        <taxon>Bacteria</taxon>
        <taxon>Pseudomonadati</taxon>
        <taxon>Pseudomonadota</taxon>
        <taxon>Alphaproteobacteria</taxon>
        <taxon>Hyphomicrobiales</taxon>
        <taxon>Devosiaceae</taxon>
        <taxon>Pelagibacterium</taxon>
    </lineage>
</organism>
<accession>A0A916RBW5</accession>
<protein>
    <recommendedName>
        <fullName evidence="4">HTH gntR-type domain-containing protein</fullName>
    </recommendedName>
</protein>
<keyword evidence="1" id="KW-0805">Transcription regulation</keyword>
<proteinExistence type="predicted"/>
<evidence type="ECO:0000256" key="3">
    <source>
        <dbReference type="ARBA" id="ARBA00023163"/>
    </source>
</evidence>
<evidence type="ECO:0000256" key="2">
    <source>
        <dbReference type="ARBA" id="ARBA00023125"/>
    </source>
</evidence>